<dbReference type="GO" id="GO:0003677">
    <property type="term" value="F:DNA binding"/>
    <property type="evidence" value="ECO:0007669"/>
    <property type="project" value="UniProtKB-KW"/>
</dbReference>
<sequence length="46" mass="5196">MKNNMQELDLEWVALIAEAKEIGLKQEDILNFLAGQPAVDLIAENR</sequence>
<dbReference type="PROSITE" id="PS51500">
    <property type="entry name" value="SIN"/>
    <property type="match status" value="1"/>
</dbReference>
<protein>
    <submittedName>
        <fullName evidence="2">DNA-binding anti-repressor SinI</fullName>
    </submittedName>
</protein>
<dbReference type="AlphaFoldDB" id="A0A5D4RL45"/>
<dbReference type="Proteomes" id="UP000322139">
    <property type="component" value="Unassembled WGS sequence"/>
</dbReference>
<feature type="domain" description="Sin" evidence="1">
    <location>
        <begin position="1"/>
        <end position="37"/>
    </location>
</feature>
<gene>
    <name evidence="2" type="primary">sinI</name>
    <name evidence="2" type="ORF">FZD51_03330</name>
</gene>
<evidence type="ECO:0000313" key="2">
    <source>
        <dbReference type="EMBL" id="TYS51091.1"/>
    </source>
</evidence>
<dbReference type="Pfam" id="PF08671">
    <property type="entry name" value="SinI"/>
    <property type="match status" value="1"/>
</dbReference>
<reference evidence="2 3" key="1">
    <citation type="submission" date="2019-08" db="EMBL/GenBank/DDBJ databases">
        <title>Bacillus genomes from the desert of Cuatro Cienegas, Coahuila.</title>
        <authorList>
            <person name="Olmedo-Alvarez G."/>
        </authorList>
    </citation>
    <scope>NUCLEOTIDE SEQUENCE [LARGE SCALE GENOMIC DNA]</scope>
    <source>
        <strain evidence="2 3">CH446_14T</strain>
    </source>
</reference>
<name>A0A5D4RL45_9BACI</name>
<dbReference type="GO" id="GO:0046983">
    <property type="term" value="F:protein dimerization activity"/>
    <property type="evidence" value="ECO:0007669"/>
    <property type="project" value="InterPro"/>
</dbReference>
<organism evidence="2 3">
    <name type="scientific">Bacillus infantis</name>
    <dbReference type="NCBI Taxonomy" id="324767"/>
    <lineage>
        <taxon>Bacteria</taxon>
        <taxon>Bacillati</taxon>
        <taxon>Bacillota</taxon>
        <taxon>Bacilli</taxon>
        <taxon>Bacillales</taxon>
        <taxon>Bacillaceae</taxon>
        <taxon>Bacillus</taxon>
    </lineage>
</organism>
<evidence type="ECO:0000313" key="3">
    <source>
        <dbReference type="Proteomes" id="UP000322139"/>
    </source>
</evidence>
<comment type="caution">
    <text evidence="2">The sequence shown here is derived from an EMBL/GenBank/DDBJ whole genome shotgun (WGS) entry which is preliminary data.</text>
</comment>
<keyword evidence="2" id="KW-0238">DNA-binding</keyword>
<dbReference type="InterPro" id="IPR036281">
    <property type="entry name" value="SinR/SinI_dimer_dom_sf"/>
</dbReference>
<dbReference type="EMBL" id="VTER01000002">
    <property type="protein sequence ID" value="TYS51091.1"/>
    <property type="molecule type" value="Genomic_DNA"/>
</dbReference>
<dbReference type="SUPFAM" id="SSF47406">
    <property type="entry name" value="SinR repressor dimerisation domain-like"/>
    <property type="match status" value="1"/>
</dbReference>
<dbReference type="GO" id="GO:0006355">
    <property type="term" value="P:regulation of DNA-templated transcription"/>
    <property type="evidence" value="ECO:0007669"/>
    <property type="project" value="InterPro"/>
</dbReference>
<dbReference type="InterPro" id="IPR010981">
    <property type="entry name" value="SinR/SinI_dimer_dom"/>
</dbReference>
<evidence type="ECO:0000259" key="1">
    <source>
        <dbReference type="PROSITE" id="PS51500"/>
    </source>
</evidence>
<dbReference type="RefSeq" id="WP_148973472.1">
    <property type="nucleotide sequence ID" value="NZ_JBNIKU010000003.1"/>
</dbReference>
<accession>A0A5D4RL45</accession>
<proteinExistence type="predicted"/>